<dbReference type="HOGENOM" id="CLU_054590_2_3_1"/>
<reference evidence="2 3" key="1">
    <citation type="journal article" date="2014" name="Proc. Natl. Acad. Sci. U.S.A.">
        <title>Trajectory and genomic determinants of fungal-pathogen speciation and host adaptation.</title>
        <authorList>
            <person name="Hu X."/>
            <person name="Xiao G."/>
            <person name="Zheng P."/>
            <person name="Shang Y."/>
            <person name="Su Y."/>
            <person name="Zhang X."/>
            <person name="Liu X."/>
            <person name="Zhan S."/>
            <person name="St Leger R.J."/>
            <person name="Wang C."/>
        </authorList>
    </citation>
    <scope>NUCLEOTIDE SEQUENCE [LARGE SCALE GENOMIC DNA]</scope>
    <source>
        <strain evidence="2 3">ARSEF 1941</strain>
    </source>
</reference>
<dbReference type="OrthoDB" id="17560at2759"/>
<sequence length="272" mass="29721">MSCPNCFRGQIHKGPTKGNVIKLYGLDTYVSEPPNGKAPRGIVVIIPDAFGWEFPNNRILADNYAEKGDFKVYLPDFMNGHAAPVSMLFSIQTALAPGSLFTRFIAIIRTILVVVPFFIHCAPRRTYSGVRGFFEQLRKEQGQALSIGAAGFCWGGKHVVTLAHGAQINGQPLVDAGFTAHPSMLRLPSDVEKIKRPVSFACAEDDNQISLKQAEQIKAIVTAFPDAYKGELRVYQKTSHGFAVRADLKVPDVAAQAAAAEDQAVAWFTSHF</sequence>
<evidence type="ECO:0000259" key="1">
    <source>
        <dbReference type="Pfam" id="PF01738"/>
    </source>
</evidence>
<dbReference type="Gene3D" id="3.40.50.1820">
    <property type="entry name" value="alpha/beta hydrolase"/>
    <property type="match status" value="1"/>
</dbReference>
<name>A0A0B2WX76_METAS</name>
<keyword evidence="3" id="KW-1185">Reference proteome</keyword>
<dbReference type="AlphaFoldDB" id="A0A0B2WX76"/>
<organism evidence="2 3">
    <name type="scientific">Metarhizium album (strain ARSEF 1941)</name>
    <dbReference type="NCBI Taxonomy" id="1081103"/>
    <lineage>
        <taxon>Eukaryota</taxon>
        <taxon>Fungi</taxon>
        <taxon>Dikarya</taxon>
        <taxon>Ascomycota</taxon>
        <taxon>Pezizomycotina</taxon>
        <taxon>Sordariomycetes</taxon>
        <taxon>Hypocreomycetidae</taxon>
        <taxon>Hypocreales</taxon>
        <taxon>Clavicipitaceae</taxon>
        <taxon>Metarhizium</taxon>
    </lineage>
</organism>
<feature type="domain" description="Dienelactone hydrolase" evidence="1">
    <location>
        <begin position="26"/>
        <end position="271"/>
    </location>
</feature>
<dbReference type="Proteomes" id="UP000030816">
    <property type="component" value="Unassembled WGS sequence"/>
</dbReference>
<protein>
    <submittedName>
        <fullName evidence="2">Dienelactone hydrolase family protein</fullName>
    </submittedName>
</protein>
<dbReference type="InterPro" id="IPR029058">
    <property type="entry name" value="AB_hydrolase_fold"/>
</dbReference>
<evidence type="ECO:0000313" key="3">
    <source>
        <dbReference type="Proteomes" id="UP000030816"/>
    </source>
</evidence>
<dbReference type="STRING" id="1081103.A0A0B2WX76"/>
<dbReference type="GeneID" id="63738945"/>
<dbReference type="SUPFAM" id="SSF53474">
    <property type="entry name" value="alpha/beta-Hydrolases"/>
    <property type="match status" value="1"/>
</dbReference>
<dbReference type="Pfam" id="PF01738">
    <property type="entry name" value="DLH"/>
    <property type="match status" value="1"/>
</dbReference>
<dbReference type="EMBL" id="AZHE01000010">
    <property type="protein sequence ID" value="KHN97475.1"/>
    <property type="molecule type" value="Genomic_DNA"/>
</dbReference>
<dbReference type="InterPro" id="IPR002925">
    <property type="entry name" value="Dienelactn_hydro"/>
</dbReference>
<keyword evidence="2" id="KW-0378">Hydrolase</keyword>
<proteinExistence type="predicted"/>
<comment type="caution">
    <text evidence="2">The sequence shown here is derived from an EMBL/GenBank/DDBJ whole genome shotgun (WGS) entry which is preliminary data.</text>
</comment>
<accession>A0A0B2WX76</accession>
<dbReference type="RefSeq" id="XP_040678541.1">
    <property type="nucleotide sequence ID" value="XM_040823288.1"/>
</dbReference>
<dbReference type="PANTHER" id="PTHR17630">
    <property type="entry name" value="DIENELACTONE HYDROLASE"/>
    <property type="match status" value="1"/>
</dbReference>
<evidence type="ECO:0000313" key="2">
    <source>
        <dbReference type="EMBL" id="KHN97475.1"/>
    </source>
</evidence>
<dbReference type="PANTHER" id="PTHR17630:SF105">
    <property type="entry name" value="DIENELACTONE HYDROLASE FAMILY PROTEIN (AFU_ORTHOLOGUE AFUA_4G08790)"/>
    <property type="match status" value="1"/>
</dbReference>
<dbReference type="GO" id="GO:0016787">
    <property type="term" value="F:hydrolase activity"/>
    <property type="evidence" value="ECO:0007669"/>
    <property type="project" value="UniProtKB-KW"/>
</dbReference>
<gene>
    <name evidence="2" type="ORF">MAM_04490</name>
</gene>